<feature type="compositionally biased region" description="Basic and acidic residues" evidence="1">
    <location>
        <begin position="845"/>
        <end position="854"/>
    </location>
</feature>
<feature type="compositionally biased region" description="Basic and acidic residues" evidence="1">
    <location>
        <begin position="1270"/>
        <end position="1420"/>
    </location>
</feature>
<dbReference type="PANTHER" id="PTHR22175:SF0">
    <property type="entry name" value="SMALL ACIDIC PROTEIN"/>
    <property type="match status" value="1"/>
</dbReference>
<accession>A0A830I0P5</accession>
<feature type="compositionally biased region" description="Low complexity" evidence="1">
    <location>
        <begin position="161"/>
        <end position="179"/>
    </location>
</feature>
<feature type="region of interest" description="Disordered" evidence="1">
    <location>
        <begin position="1104"/>
        <end position="1127"/>
    </location>
</feature>
<feature type="compositionally biased region" description="Acidic residues" evidence="1">
    <location>
        <begin position="249"/>
        <end position="259"/>
    </location>
</feature>
<feature type="compositionally biased region" description="Acidic residues" evidence="1">
    <location>
        <begin position="74"/>
        <end position="83"/>
    </location>
</feature>
<feature type="region of interest" description="Disordered" evidence="1">
    <location>
        <begin position="837"/>
        <end position="862"/>
    </location>
</feature>
<comment type="caution">
    <text evidence="2">The sequence shown here is derived from an EMBL/GenBank/DDBJ whole genome shotgun (WGS) entry which is preliminary data.</text>
</comment>
<dbReference type="Proteomes" id="UP000660262">
    <property type="component" value="Unassembled WGS sequence"/>
</dbReference>
<feature type="compositionally biased region" description="Low complexity" evidence="1">
    <location>
        <begin position="1612"/>
        <end position="1621"/>
    </location>
</feature>
<reference evidence="2" key="1">
    <citation type="submission" date="2020-10" db="EMBL/GenBank/DDBJ databases">
        <title>Unveiling of a novel bifunctional photoreceptor, Dualchrome1, isolated from a cosmopolitan green alga.</title>
        <authorList>
            <person name="Suzuki S."/>
            <person name="Kawachi M."/>
        </authorList>
    </citation>
    <scope>NUCLEOTIDE SEQUENCE</scope>
    <source>
        <strain evidence="2">NIES 2893</strain>
    </source>
</reference>
<dbReference type="EMBL" id="BNJQ01000033">
    <property type="protein sequence ID" value="GHP11291.1"/>
    <property type="molecule type" value="Genomic_DNA"/>
</dbReference>
<feature type="compositionally biased region" description="Low complexity" evidence="1">
    <location>
        <begin position="209"/>
        <end position="225"/>
    </location>
</feature>
<evidence type="ECO:0000313" key="3">
    <source>
        <dbReference type="Proteomes" id="UP000660262"/>
    </source>
</evidence>
<feature type="compositionally biased region" description="Basic residues" evidence="1">
    <location>
        <begin position="1259"/>
        <end position="1269"/>
    </location>
</feature>
<dbReference type="InterPro" id="IPR026714">
    <property type="entry name" value="SMAP"/>
</dbReference>
<feature type="compositionally biased region" description="Low complexity" evidence="1">
    <location>
        <begin position="1495"/>
        <end position="1509"/>
    </location>
</feature>
<feature type="compositionally biased region" description="Pro residues" evidence="1">
    <location>
        <begin position="1572"/>
        <end position="1599"/>
    </location>
</feature>
<organism evidence="2 3">
    <name type="scientific">Pycnococcus provasolii</name>
    <dbReference type="NCBI Taxonomy" id="41880"/>
    <lineage>
        <taxon>Eukaryota</taxon>
        <taxon>Viridiplantae</taxon>
        <taxon>Chlorophyta</taxon>
        <taxon>Pseudoscourfieldiophyceae</taxon>
        <taxon>Pseudoscourfieldiales</taxon>
        <taxon>Pycnococcaceae</taxon>
        <taxon>Pycnococcus</taxon>
    </lineage>
</organism>
<feature type="compositionally biased region" description="Low complexity" evidence="1">
    <location>
        <begin position="91"/>
        <end position="124"/>
    </location>
</feature>
<sequence>MAATSPGGGAYGALCGGSTGGGPGAGPGPGPGGSASQQRTVVSVSAGQEVVGVAMQSVHSSINYSKWDKLAVDSSDDDYDEGGANDANLVDSYAGSDVDSSGSSLGAASDGEPETLGDPPAAAAAAAGVALPPGDVLDQRRWKALAASMAEGLLEDFMRSSSWAGDASVSSTTTTTTTTNIHGGKQATSEKKQTKPSLSTDTSTNGRVPPANAKTSSATPSTASADVRPQIQTKPISYEKWDRLCTDSSSEDDGYSGDDADARPVHPWDVIGKTLSSVAAAAPPQPPPPLSSSSLSNLGADANACGDHATIADANLQRAIADHDGDDNCTRARFYACPTHQVPCILQRARHSLRAWLAPDVSEAGTREMLSSLSDAEAPKFANHCLCDWCRAELVVNCAMGHAAASLPELAYSAAAESEGFPWECDDARKASLDVALVACAAACGAGSPSCGPPQCRARAFFSMGAEADGCCIALTNVLAQGDVAARCRSAEVASYRHRGRPCHSVNAGVSLASRLLTLFPNDGMIGAPETMRIADATPPLVFYPLGVSAAAGQPSVALLLLEQGCNPLCPACVDLRADADLQPIGYALPPLFYAARRGGGWLIEEMVRAGCWDDVLWLPLALEGHPEDHAAAMELALSPERARARCVGDTSASPSVLMRCLSYLAMPLLRDASDDVYEISDVWRWLRCEQGRQEDIVTHVAGRFGLNVLFRPEKCADELLRTLPHCVGSTNSGGDGGSSSKTGAKLDVGRATAASLVLLVAIAELRFFDAWDAHSKAHGLPSLSGYGCEMEGRMSPMLSTFELGYVAAQLGWGLGDAPMLWDLLQCVAMLPPHGVESKASSSSSKKDGKKDSAKGASSTVSSAPQTVLSKLIAFRLRPDGDYFEPGQEARHVVSMPVAALRALCSCRGLSGPFLEKRDMAAALRAQKGAEAANCLAETFHATPTARRLQFVRRVLLMTGAFGTGLEQQSLSPSSKCEGGDLPGLGDLPPYAGLLGESDDAHDAVGTAPPPLPEIACLSTHGAITSCVETLGTYQRRIFRRCRGLERSKLALAGRCLYDTSFMGHEVPLSRFGTATTPAMSPQSLNGAAGNGAKVATATAVPPPAANGGVSSAARASAPAPSDSSTSSAAAASGGLAVVVSVTCSYGTRCFKVWADDPISRVTVAWNDRARREGWLDDHKSHTFMCSGRPLAPEAGATARSLGAIRKGSPAPLNANGSSLELSVVFDDPKAERLAVESLAAAIEGGIDPSAFDEDAERKKRKAERRKARKAEAKAEAREQEEQERLQREKEEQERERKAAEEAEQERRRKAVEEEKRKAEEEERRRKAAAEEEKRRKAEEIKKLKKAAEEEKKRRKAEFEAEKKRRKAAAAEEEKKRKAAAAEEEKKRKAAAAEEEKKRKAAAAEEEKRRKAAAAEEDKRRKAAAAAAAAAAEEERKRKEAEDRKRKAAAAEEDRKRKAAEVEAERRARLANRRAATSMGSAPMPDAMPTRHAHVAPSAAALPAHGAHMAHARMPPSQMWHAHSPASHAPPVQMAPRQVWRSRQVTQPAPPPSAPPPIPPPPVNVPMAYNMPPAPQAQPQPHPQPLPQPQPQPTQPPQSQPGSIWGWGWGGAATAPAPATTVHHTMAVPAAPPATAPEVSDTPQGLSLDFLD</sequence>
<feature type="compositionally biased region" description="Gly residues" evidence="1">
    <location>
        <begin position="1"/>
        <end position="33"/>
    </location>
</feature>
<feature type="region of interest" description="Disordered" evidence="1">
    <location>
        <begin position="1253"/>
        <end position="1652"/>
    </location>
</feature>
<evidence type="ECO:0000313" key="2">
    <source>
        <dbReference type="EMBL" id="GHP11291.1"/>
    </source>
</evidence>
<name>A0A830I0P5_9CHLO</name>
<feature type="region of interest" description="Disordered" evidence="1">
    <location>
        <begin position="1"/>
        <end position="43"/>
    </location>
</feature>
<feature type="region of interest" description="Disordered" evidence="1">
    <location>
        <begin position="73"/>
        <end position="124"/>
    </location>
</feature>
<protein>
    <submittedName>
        <fullName evidence="2">Uncharacterized protein</fullName>
    </submittedName>
</protein>
<proteinExistence type="predicted"/>
<feature type="region of interest" description="Disordered" evidence="1">
    <location>
        <begin position="161"/>
        <end position="266"/>
    </location>
</feature>
<feature type="compositionally biased region" description="Polar residues" evidence="1">
    <location>
        <begin position="195"/>
        <end position="206"/>
    </location>
</feature>
<dbReference type="PANTHER" id="PTHR22175">
    <property type="entry name" value="SMALL ACIDIC PROTEIN-RELATED"/>
    <property type="match status" value="1"/>
</dbReference>
<feature type="compositionally biased region" description="Basic and acidic residues" evidence="1">
    <location>
        <begin position="1433"/>
        <end position="1468"/>
    </location>
</feature>
<evidence type="ECO:0000256" key="1">
    <source>
        <dbReference type="SAM" id="MobiDB-lite"/>
    </source>
</evidence>
<gene>
    <name evidence="2" type="ORF">PPROV_001001900</name>
</gene>
<keyword evidence="3" id="KW-1185">Reference proteome</keyword>
<feature type="compositionally biased region" description="Pro residues" evidence="1">
    <location>
        <begin position="1548"/>
        <end position="1564"/>
    </location>
</feature>